<comment type="caution">
    <text evidence="2">The sequence shown here is derived from an EMBL/GenBank/DDBJ whole genome shotgun (WGS) entry which is preliminary data.</text>
</comment>
<dbReference type="InterPro" id="IPR054483">
    <property type="entry name" value="DC1-like_CT"/>
</dbReference>
<dbReference type="Pfam" id="PF22926">
    <property type="entry name" value="C1-like_CT"/>
    <property type="match status" value="1"/>
</dbReference>
<organism evidence="2 3">
    <name type="scientific">Brassica cretica</name>
    <name type="common">Mustard</name>
    <dbReference type="NCBI Taxonomy" id="69181"/>
    <lineage>
        <taxon>Eukaryota</taxon>
        <taxon>Viridiplantae</taxon>
        <taxon>Streptophyta</taxon>
        <taxon>Embryophyta</taxon>
        <taxon>Tracheophyta</taxon>
        <taxon>Spermatophyta</taxon>
        <taxon>Magnoliopsida</taxon>
        <taxon>eudicotyledons</taxon>
        <taxon>Gunneridae</taxon>
        <taxon>Pentapetalae</taxon>
        <taxon>rosids</taxon>
        <taxon>malvids</taxon>
        <taxon>Brassicales</taxon>
        <taxon>Brassicaceae</taxon>
        <taxon>Brassiceae</taxon>
        <taxon>Brassica</taxon>
    </lineage>
</organism>
<feature type="domain" description="DC1-like C-terminal" evidence="1">
    <location>
        <begin position="28"/>
        <end position="58"/>
    </location>
</feature>
<keyword evidence="3" id="KW-1185">Reference proteome</keyword>
<dbReference type="Proteomes" id="UP000266723">
    <property type="component" value="Unassembled WGS sequence"/>
</dbReference>
<sequence>MPGSFVYVAFGLGNEYIRESSMTRSNEEVVSNNSICRPLCAVCNSRCKLPSVLKVSKGELVDELVRDWARSGIGSVYPAGRARIRTDIVTLTLELSPTNKTKRNDNLFRLLFRRVQRRLLPASFLIRTINFDLSQLRHACSLYPRLIKEESLLGFIFFLHLLFSHDSRTMGSGNKNKIWGLFCLLTGGYTLNNPTCKQFVEEELHRGRFVALCVVSSAYFRLVSNMGESLMLAFAALLVTASRAGLYRQDVYRGGAGQSGLPGRVSDSLPGVHSVRRVFPTKC</sequence>
<evidence type="ECO:0000259" key="1">
    <source>
        <dbReference type="Pfam" id="PF22926"/>
    </source>
</evidence>
<evidence type="ECO:0000313" key="3">
    <source>
        <dbReference type="Proteomes" id="UP000266723"/>
    </source>
</evidence>
<gene>
    <name evidence="2" type="ORF">DY000_02020314</name>
</gene>
<protein>
    <recommendedName>
        <fullName evidence="1">DC1-like C-terminal domain-containing protein</fullName>
    </recommendedName>
</protein>
<accession>A0ABQ7E3X3</accession>
<reference evidence="2 3" key="1">
    <citation type="journal article" date="2020" name="BMC Genomics">
        <title>Intraspecific diversification of the crop wild relative Brassica cretica Lam. using demographic model selection.</title>
        <authorList>
            <person name="Kioukis A."/>
            <person name="Michalopoulou V.A."/>
            <person name="Briers L."/>
            <person name="Pirintsos S."/>
            <person name="Studholme D.J."/>
            <person name="Pavlidis P."/>
            <person name="Sarris P.F."/>
        </authorList>
    </citation>
    <scope>NUCLEOTIDE SEQUENCE [LARGE SCALE GENOMIC DNA]</scope>
    <source>
        <strain evidence="3">cv. PFS-1207/04</strain>
    </source>
</reference>
<proteinExistence type="predicted"/>
<evidence type="ECO:0000313" key="2">
    <source>
        <dbReference type="EMBL" id="KAF3591115.1"/>
    </source>
</evidence>
<dbReference type="EMBL" id="QGKV02000299">
    <property type="protein sequence ID" value="KAF3591115.1"/>
    <property type="molecule type" value="Genomic_DNA"/>
</dbReference>
<name>A0ABQ7E3X3_BRACR</name>